<dbReference type="PANTHER" id="PTHR35394:SF5">
    <property type="entry name" value="DUF3176 DOMAIN-CONTAINING PROTEIN"/>
    <property type="match status" value="1"/>
</dbReference>
<evidence type="ECO:0000313" key="3">
    <source>
        <dbReference type="Proteomes" id="UP001600888"/>
    </source>
</evidence>
<dbReference type="EMBL" id="JBAWTH010000006">
    <property type="protein sequence ID" value="KAL2291508.1"/>
    <property type="molecule type" value="Genomic_DNA"/>
</dbReference>
<gene>
    <name evidence="2" type="ORF">FJTKL_12894</name>
</gene>
<evidence type="ECO:0000313" key="2">
    <source>
        <dbReference type="EMBL" id="KAL2291508.1"/>
    </source>
</evidence>
<feature type="transmembrane region" description="Helical" evidence="1">
    <location>
        <begin position="20"/>
        <end position="43"/>
    </location>
</feature>
<comment type="caution">
    <text evidence="2">The sequence shown here is derived from an EMBL/GenBank/DDBJ whole genome shotgun (WGS) entry which is preliminary data.</text>
</comment>
<organism evidence="2 3">
    <name type="scientific">Diaporthe vaccinii</name>
    <dbReference type="NCBI Taxonomy" id="105482"/>
    <lineage>
        <taxon>Eukaryota</taxon>
        <taxon>Fungi</taxon>
        <taxon>Dikarya</taxon>
        <taxon>Ascomycota</taxon>
        <taxon>Pezizomycotina</taxon>
        <taxon>Sordariomycetes</taxon>
        <taxon>Sordariomycetidae</taxon>
        <taxon>Diaporthales</taxon>
        <taxon>Diaporthaceae</taxon>
        <taxon>Diaporthe</taxon>
        <taxon>Diaporthe eres species complex</taxon>
    </lineage>
</organism>
<accession>A0ABR4F9X8</accession>
<reference evidence="2 3" key="1">
    <citation type="submission" date="2024-03" db="EMBL/GenBank/DDBJ databases">
        <title>A high-quality draft genome sequence of Diaporthe vaccinii, a causative agent of upright dieback and viscid rot disease in cranberry plants.</title>
        <authorList>
            <person name="Sarrasin M."/>
            <person name="Lang B.F."/>
            <person name="Burger G."/>
        </authorList>
    </citation>
    <scope>NUCLEOTIDE SEQUENCE [LARGE SCALE GENOMIC DNA]</scope>
    <source>
        <strain evidence="2 3">IS7</strain>
    </source>
</reference>
<keyword evidence="3" id="KW-1185">Reference proteome</keyword>
<dbReference type="PANTHER" id="PTHR35394">
    <property type="entry name" value="DUF3176 DOMAIN-CONTAINING PROTEIN"/>
    <property type="match status" value="1"/>
</dbReference>
<dbReference type="Pfam" id="PF11374">
    <property type="entry name" value="DUF3176"/>
    <property type="match status" value="1"/>
</dbReference>
<dbReference type="InterPro" id="IPR021514">
    <property type="entry name" value="DUF3176"/>
</dbReference>
<proteinExistence type="predicted"/>
<keyword evidence="1" id="KW-0472">Membrane</keyword>
<name>A0ABR4F9X8_9PEZI</name>
<protein>
    <submittedName>
        <fullName evidence="2">Uncharacterized protein</fullName>
    </submittedName>
</protein>
<feature type="transmembrane region" description="Helical" evidence="1">
    <location>
        <begin position="55"/>
        <end position="76"/>
    </location>
</feature>
<keyword evidence="1" id="KW-0812">Transmembrane</keyword>
<feature type="transmembrane region" description="Helical" evidence="1">
    <location>
        <begin position="480"/>
        <end position="499"/>
    </location>
</feature>
<dbReference type="Proteomes" id="UP001600888">
    <property type="component" value="Unassembled WGS sequence"/>
</dbReference>
<sequence length="563" mass="62659">MPDYKPLSQPPHRDRWSSTWWWWEIVSIIASTGFLLAVVLILARMQDKPTDHWTFFIGLNAMIAVFVTGAKSTAMLSVAACIGQSKWAYFNTKNRRLADINIIEEAARGPLGSLTMIFKIPWGVGTLGAFVTVLALGIDTFAQQVLSNQAVTEWVNDGTASFALARDYFGGARRSPRSTDLWMADPYTVDTFMQGAVLKAFYELDTPAVFNCGSNCSWGQSYVSLGFSASCNNVTEASYATKNCTSNDPGISRNCTMTTPGDVTFDTRIVPTTWSTVLIIKAKSLYNLEDYNSVTQRFPASFVRLAAFRQPSEYRSIDTAVEQTLECDIGLAAYNYTKASSTANNFSIGNMERIPLDEGYLDYNTSVDEQLEIGNTDKGDMYSYLLFNTTGLPEFRVRTLDIGALIDYFVSESFSGTLADGESVPVFPAGITTAIRNPEKNISELFESMATTMTDQLRQSNNVMAYGLTARTVVLVRVQWVWLTLPFVVVMVSGLFLIAEMVESRRKTYVKLWKSTATSLLFHSVFLSEGKMCSEVSDPKQLEKMVKAKKVNWMARNVLITSF</sequence>
<evidence type="ECO:0000256" key="1">
    <source>
        <dbReference type="SAM" id="Phobius"/>
    </source>
</evidence>
<keyword evidence="1" id="KW-1133">Transmembrane helix</keyword>